<dbReference type="RefSeq" id="WP_377575723.1">
    <property type="nucleotide sequence ID" value="NZ_JBHTKA010000001.1"/>
</dbReference>
<dbReference type="SUPFAM" id="SSF51735">
    <property type="entry name" value="NAD(P)-binding Rossmann-fold domains"/>
    <property type="match status" value="1"/>
</dbReference>
<accession>A0ABW3JYN5</accession>
<dbReference type="InterPro" id="IPR051604">
    <property type="entry name" value="Ergot_Alk_Oxidoreductase"/>
</dbReference>
<dbReference type="EMBL" id="JBHTKA010000001">
    <property type="protein sequence ID" value="MFD0998661.1"/>
    <property type="molecule type" value="Genomic_DNA"/>
</dbReference>
<gene>
    <name evidence="2" type="ORF">ACFQ21_05055</name>
</gene>
<evidence type="ECO:0000313" key="3">
    <source>
        <dbReference type="Proteomes" id="UP001597112"/>
    </source>
</evidence>
<comment type="caution">
    <text evidence="2">The sequence shown here is derived from an EMBL/GenBank/DDBJ whole genome shotgun (WGS) entry which is preliminary data.</text>
</comment>
<dbReference type="InterPro" id="IPR036291">
    <property type="entry name" value="NAD(P)-bd_dom_sf"/>
</dbReference>
<dbReference type="Pfam" id="PF05368">
    <property type="entry name" value="NmrA"/>
    <property type="match status" value="1"/>
</dbReference>
<evidence type="ECO:0000259" key="1">
    <source>
        <dbReference type="Pfam" id="PF05368"/>
    </source>
</evidence>
<reference evidence="3" key="1">
    <citation type="journal article" date="2019" name="Int. J. Syst. Evol. Microbiol.">
        <title>The Global Catalogue of Microorganisms (GCM) 10K type strain sequencing project: providing services to taxonomists for standard genome sequencing and annotation.</title>
        <authorList>
            <consortium name="The Broad Institute Genomics Platform"/>
            <consortium name="The Broad Institute Genome Sequencing Center for Infectious Disease"/>
            <person name="Wu L."/>
            <person name="Ma J."/>
        </authorList>
    </citation>
    <scope>NUCLEOTIDE SEQUENCE [LARGE SCALE GENOMIC DNA]</scope>
    <source>
        <strain evidence="3">CCUG 58938</strain>
    </source>
</reference>
<keyword evidence="3" id="KW-1185">Reference proteome</keyword>
<name>A0ABW3JYN5_9BACT</name>
<dbReference type="InterPro" id="IPR008030">
    <property type="entry name" value="NmrA-like"/>
</dbReference>
<dbReference type="Gene3D" id="3.90.25.10">
    <property type="entry name" value="UDP-galactose 4-epimerase, domain 1"/>
    <property type="match status" value="1"/>
</dbReference>
<feature type="domain" description="NmrA-like" evidence="1">
    <location>
        <begin position="3"/>
        <end position="256"/>
    </location>
</feature>
<proteinExistence type="predicted"/>
<dbReference type="PANTHER" id="PTHR43162">
    <property type="match status" value="1"/>
</dbReference>
<dbReference type="PANTHER" id="PTHR43162:SF1">
    <property type="entry name" value="PRESTALK A DIFFERENTIATION PROTEIN A"/>
    <property type="match status" value="1"/>
</dbReference>
<organism evidence="2 3">
    <name type="scientific">Ohtaekwangia kribbensis</name>
    <dbReference type="NCBI Taxonomy" id="688913"/>
    <lineage>
        <taxon>Bacteria</taxon>
        <taxon>Pseudomonadati</taxon>
        <taxon>Bacteroidota</taxon>
        <taxon>Cytophagia</taxon>
        <taxon>Cytophagales</taxon>
        <taxon>Fulvivirgaceae</taxon>
        <taxon>Ohtaekwangia</taxon>
    </lineage>
</organism>
<dbReference type="Proteomes" id="UP001597112">
    <property type="component" value="Unassembled WGS sequence"/>
</dbReference>
<dbReference type="Gene3D" id="3.40.50.720">
    <property type="entry name" value="NAD(P)-binding Rossmann-like Domain"/>
    <property type="match status" value="1"/>
</dbReference>
<protein>
    <submittedName>
        <fullName evidence="2">NAD(P)H-binding protein</fullName>
    </submittedName>
</protein>
<evidence type="ECO:0000313" key="2">
    <source>
        <dbReference type="EMBL" id="MFD0998661.1"/>
    </source>
</evidence>
<sequence length="293" mass="31707">MHVILGASGQVGSAVVKALLKSEQSVTAVVRNPAKTNELRRNGVPIAQADLFDAAALQEAFRNVDTVFLLTPEDPASQDVLHDAKSIVQNYRDAIQASGVKKLVALSSLGAQHASGTGNLEMSYMLEHAFQGLAVQQIFIRAPYYYSNWMLYLSAAQEQGILPTFFPADLKISMGAPADVAAFIARAITNAIPEQKKLYELTGPAYSSADVASALENILHHKVSAQTIPADQWHNTLLQAGFSENAAANMSKMTQAVIAGITRPEQKESKRIQLPTTLETYFQSVLQEPALNK</sequence>